<dbReference type="Proteomes" id="UP000198847">
    <property type="component" value="Unassembled WGS sequence"/>
</dbReference>
<evidence type="ECO:0000313" key="1">
    <source>
        <dbReference type="EMBL" id="SEO88459.1"/>
    </source>
</evidence>
<name>A0A1H8TBE0_9FIRM</name>
<reference evidence="1 2" key="1">
    <citation type="submission" date="2016-10" db="EMBL/GenBank/DDBJ databases">
        <authorList>
            <person name="de Groot N.N."/>
        </authorList>
    </citation>
    <scope>NUCLEOTIDE SEQUENCE [LARGE SCALE GENOMIC DNA]</scope>
    <source>
        <strain evidence="1 2">DSM 13305</strain>
    </source>
</reference>
<protein>
    <submittedName>
        <fullName evidence="1">Uncharacterized protein</fullName>
    </submittedName>
</protein>
<keyword evidence="2" id="KW-1185">Reference proteome</keyword>
<dbReference type="PROSITE" id="PS51257">
    <property type="entry name" value="PROKAR_LIPOPROTEIN"/>
    <property type="match status" value="1"/>
</dbReference>
<organism evidence="1 2">
    <name type="scientific">Propionispora vibrioides</name>
    <dbReference type="NCBI Taxonomy" id="112903"/>
    <lineage>
        <taxon>Bacteria</taxon>
        <taxon>Bacillati</taxon>
        <taxon>Bacillota</taxon>
        <taxon>Negativicutes</taxon>
        <taxon>Selenomonadales</taxon>
        <taxon>Sporomusaceae</taxon>
        <taxon>Propionispora</taxon>
    </lineage>
</organism>
<accession>A0A1H8TBE0</accession>
<evidence type="ECO:0000313" key="2">
    <source>
        <dbReference type="Proteomes" id="UP000198847"/>
    </source>
</evidence>
<gene>
    <name evidence="1" type="ORF">SAMN04490178_106110</name>
</gene>
<dbReference type="AlphaFoldDB" id="A0A1H8TBE0"/>
<dbReference type="STRING" id="112903.SAMN04490178_106110"/>
<dbReference type="EMBL" id="FODY01000006">
    <property type="protein sequence ID" value="SEO88459.1"/>
    <property type="molecule type" value="Genomic_DNA"/>
</dbReference>
<proteinExistence type="predicted"/>
<sequence>MIEKNHQTDALIHELINLWAASFSCNNVLACYSESVTLIANLDNVEVGS</sequence>